<dbReference type="Gene3D" id="3.20.20.80">
    <property type="entry name" value="Glycosidases"/>
    <property type="match status" value="1"/>
</dbReference>
<keyword evidence="2" id="KW-0378">Hydrolase</keyword>
<evidence type="ECO:0000256" key="1">
    <source>
        <dbReference type="ARBA" id="ARBA00010838"/>
    </source>
</evidence>
<keyword evidence="6" id="KW-1185">Reference proteome</keyword>
<dbReference type="Proteomes" id="UP001188597">
    <property type="component" value="Unassembled WGS sequence"/>
</dbReference>
<dbReference type="Pfam" id="PF00232">
    <property type="entry name" value="Glyco_hydro_1"/>
    <property type="match status" value="1"/>
</dbReference>
<keyword evidence="3" id="KW-0326">Glycosidase</keyword>
<comment type="caution">
    <text evidence="5">The sequence shown here is derived from an EMBL/GenBank/DDBJ whole genome shotgun (WGS) entry which is preliminary data.</text>
</comment>
<protein>
    <recommendedName>
        <fullName evidence="7">Beta-glucosidase</fullName>
    </recommendedName>
</protein>
<sequence length="404" mass="46040">MVVVGGRLAGGVNKEGLKYYNDLIDDLLSNGHIEPFVTLFHWDLPQALQVEYSGFLSNDIVEDFRQYAELCFSQFGDRVKHWITLNDPWSYCIGGYVTGILAPGRGHNSPEKIALASQPAQYSRWELCTQNNEGSSGMDHKNGDPGTEPYRVAHNQLLAHASVVDLYRRNFQESQQGKIGITLMSDWMEPLDEQHDNKAVQRALDFMLGWFISPLTTGKYPDSMLLSVGNRLPKFENNDITLKWSFDFIGLNYYTAKYVTTGKNGKNGKNYSYTTDSDVEFRGIRKILRYIKDNYSNPPIFITENGFDDVNAGFPLSDDTVADNDKIEYHEDHLDNLCEAIKEDGASVMGYFAWSLLDNFEWGEGYSARFGFIHVDFKNGLRRCPKKSAVWLMKFLNNVTRLKL</sequence>
<dbReference type="GO" id="GO:0008422">
    <property type="term" value="F:beta-glucosidase activity"/>
    <property type="evidence" value="ECO:0007669"/>
    <property type="project" value="TreeGrafter"/>
</dbReference>
<dbReference type="GO" id="GO:0005975">
    <property type="term" value="P:carbohydrate metabolic process"/>
    <property type="evidence" value="ECO:0007669"/>
    <property type="project" value="InterPro"/>
</dbReference>
<comment type="similarity">
    <text evidence="1 4">Belongs to the glycosyl hydrolase 1 family.</text>
</comment>
<evidence type="ECO:0000256" key="3">
    <source>
        <dbReference type="ARBA" id="ARBA00023295"/>
    </source>
</evidence>
<dbReference type="PRINTS" id="PR00131">
    <property type="entry name" value="GLHYDRLASE1"/>
</dbReference>
<dbReference type="PANTHER" id="PTHR10353:SF137">
    <property type="entry name" value="MYROSINASE 3-RELATED"/>
    <property type="match status" value="1"/>
</dbReference>
<evidence type="ECO:0000313" key="6">
    <source>
        <dbReference type="Proteomes" id="UP001188597"/>
    </source>
</evidence>
<gene>
    <name evidence="5" type="ORF">RJ639_009579</name>
</gene>
<dbReference type="InterPro" id="IPR001360">
    <property type="entry name" value="Glyco_hydro_1"/>
</dbReference>
<reference evidence="5" key="1">
    <citation type="submission" date="2022-12" db="EMBL/GenBank/DDBJ databases">
        <title>Draft genome assemblies for two species of Escallonia (Escalloniales).</title>
        <authorList>
            <person name="Chanderbali A."/>
            <person name="Dervinis C."/>
            <person name="Anghel I."/>
            <person name="Soltis D."/>
            <person name="Soltis P."/>
            <person name="Zapata F."/>
        </authorList>
    </citation>
    <scope>NUCLEOTIDE SEQUENCE</scope>
    <source>
        <strain evidence="5">UCBG64.0493</strain>
        <tissue evidence="5">Leaf</tissue>
    </source>
</reference>
<dbReference type="InterPro" id="IPR017853">
    <property type="entry name" value="GH"/>
</dbReference>
<evidence type="ECO:0000256" key="4">
    <source>
        <dbReference type="RuleBase" id="RU003690"/>
    </source>
</evidence>
<dbReference type="SUPFAM" id="SSF51445">
    <property type="entry name" value="(Trans)glycosidases"/>
    <property type="match status" value="1"/>
</dbReference>
<dbReference type="PANTHER" id="PTHR10353">
    <property type="entry name" value="GLYCOSYL HYDROLASE"/>
    <property type="match status" value="1"/>
</dbReference>
<evidence type="ECO:0008006" key="7">
    <source>
        <dbReference type="Google" id="ProtNLM"/>
    </source>
</evidence>
<evidence type="ECO:0000313" key="5">
    <source>
        <dbReference type="EMBL" id="KAK3013583.1"/>
    </source>
</evidence>
<evidence type="ECO:0000256" key="2">
    <source>
        <dbReference type="ARBA" id="ARBA00022801"/>
    </source>
</evidence>
<proteinExistence type="inferred from homology"/>
<organism evidence="5 6">
    <name type="scientific">Escallonia herrerae</name>
    <dbReference type="NCBI Taxonomy" id="1293975"/>
    <lineage>
        <taxon>Eukaryota</taxon>
        <taxon>Viridiplantae</taxon>
        <taxon>Streptophyta</taxon>
        <taxon>Embryophyta</taxon>
        <taxon>Tracheophyta</taxon>
        <taxon>Spermatophyta</taxon>
        <taxon>Magnoliopsida</taxon>
        <taxon>eudicotyledons</taxon>
        <taxon>Gunneridae</taxon>
        <taxon>Pentapetalae</taxon>
        <taxon>asterids</taxon>
        <taxon>campanulids</taxon>
        <taxon>Escalloniales</taxon>
        <taxon>Escalloniaceae</taxon>
        <taxon>Escallonia</taxon>
    </lineage>
</organism>
<accession>A0AA88VT39</accession>
<dbReference type="AlphaFoldDB" id="A0AA88VT39"/>
<name>A0AA88VT39_9ASTE</name>
<dbReference type="EMBL" id="JAVXUP010001287">
    <property type="protein sequence ID" value="KAK3013583.1"/>
    <property type="molecule type" value="Genomic_DNA"/>
</dbReference>